<organism evidence="2 3">
    <name type="scientific">Setaria viridis</name>
    <name type="common">Green bristlegrass</name>
    <name type="synonym">Setaria italica subsp. viridis</name>
    <dbReference type="NCBI Taxonomy" id="4556"/>
    <lineage>
        <taxon>Eukaryota</taxon>
        <taxon>Viridiplantae</taxon>
        <taxon>Streptophyta</taxon>
        <taxon>Embryophyta</taxon>
        <taxon>Tracheophyta</taxon>
        <taxon>Spermatophyta</taxon>
        <taxon>Magnoliopsida</taxon>
        <taxon>Liliopsida</taxon>
        <taxon>Poales</taxon>
        <taxon>Poaceae</taxon>
        <taxon>PACMAD clade</taxon>
        <taxon>Panicoideae</taxon>
        <taxon>Panicodae</taxon>
        <taxon>Paniceae</taxon>
        <taxon>Cenchrinae</taxon>
        <taxon>Setaria</taxon>
    </lineage>
</organism>
<feature type="region of interest" description="Disordered" evidence="1">
    <location>
        <begin position="113"/>
        <end position="164"/>
    </location>
</feature>
<proteinExistence type="predicted"/>
<protein>
    <submittedName>
        <fullName evidence="2">Uncharacterized protein</fullName>
    </submittedName>
</protein>
<feature type="compositionally biased region" description="Polar residues" evidence="1">
    <location>
        <begin position="124"/>
        <end position="133"/>
    </location>
</feature>
<gene>
    <name evidence="2" type="ORF">SEVIR_2G327401v2</name>
</gene>
<feature type="region of interest" description="Disordered" evidence="1">
    <location>
        <begin position="1"/>
        <end position="90"/>
    </location>
</feature>
<feature type="compositionally biased region" description="Pro residues" evidence="1">
    <location>
        <begin position="27"/>
        <end position="37"/>
    </location>
</feature>
<dbReference type="AlphaFoldDB" id="A0A4U6W0J0"/>
<evidence type="ECO:0000256" key="1">
    <source>
        <dbReference type="SAM" id="MobiDB-lite"/>
    </source>
</evidence>
<sequence length="173" mass="18814">MQSPGGRWQGRDAGASGRWRPRASERQPPPPYGPRQPRPSARTGRPRKASAVIHSGRPRPLPRAGPRPPPLSAHTAPQPRRSFAPGGLPCGATVPVRLRCGMAPVTSCFPQFRRPDHQTGGERATSTANSGSERWSRPGPQGKGPTWVDDRRGRTAAGGGEEHWPDFFSFFFN</sequence>
<reference evidence="2" key="1">
    <citation type="submission" date="2019-03" db="EMBL/GenBank/DDBJ databases">
        <title>WGS assembly of Setaria viridis.</title>
        <authorList>
            <person name="Huang P."/>
            <person name="Jenkins J."/>
            <person name="Grimwood J."/>
            <person name="Barry K."/>
            <person name="Healey A."/>
            <person name="Mamidi S."/>
            <person name="Sreedasyam A."/>
            <person name="Shu S."/>
            <person name="Feldman M."/>
            <person name="Wu J."/>
            <person name="Yu Y."/>
            <person name="Chen C."/>
            <person name="Johnson J."/>
            <person name="Rokhsar D."/>
            <person name="Baxter I."/>
            <person name="Schmutz J."/>
            <person name="Brutnell T."/>
            <person name="Kellogg E."/>
        </authorList>
    </citation>
    <scope>NUCLEOTIDE SEQUENCE [LARGE SCALE GENOMIC DNA]</scope>
</reference>
<keyword evidence="3" id="KW-1185">Reference proteome</keyword>
<accession>A0A4U6W0J0</accession>
<name>A0A4U6W0J0_SETVI</name>
<dbReference type="EMBL" id="CM016553">
    <property type="protein sequence ID" value="TKW34763.1"/>
    <property type="molecule type" value="Genomic_DNA"/>
</dbReference>
<dbReference type="Gramene" id="TKW34763">
    <property type="protein sequence ID" value="TKW34763"/>
    <property type="gene ID" value="SEVIR_2G327401v2"/>
</dbReference>
<evidence type="ECO:0000313" key="2">
    <source>
        <dbReference type="EMBL" id="TKW34763.1"/>
    </source>
</evidence>
<feature type="compositionally biased region" description="Pro residues" evidence="1">
    <location>
        <begin position="59"/>
        <end position="71"/>
    </location>
</feature>
<dbReference type="Proteomes" id="UP000298652">
    <property type="component" value="Chromosome 2"/>
</dbReference>
<evidence type="ECO:0000313" key="3">
    <source>
        <dbReference type="Proteomes" id="UP000298652"/>
    </source>
</evidence>